<dbReference type="Pfam" id="PF00171">
    <property type="entry name" value="Aldedh"/>
    <property type="match status" value="1"/>
</dbReference>
<dbReference type="PANTHER" id="PTHR42986">
    <property type="entry name" value="BENZALDEHYDE DEHYDROGENASE YFMT"/>
    <property type="match status" value="1"/>
</dbReference>
<gene>
    <name evidence="4" type="ORF">EXIGLDRAFT_674301</name>
</gene>
<evidence type="ECO:0000259" key="3">
    <source>
        <dbReference type="Pfam" id="PF00171"/>
    </source>
</evidence>
<organism evidence="4 5">
    <name type="scientific">Exidia glandulosa HHB12029</name>
    <dbReference type="NCBI Taxonomy" id="1314781"/>
    <lineage>
        <taxon>Eukaryota</taxon>
        <taxon>Fungi</taxon>
        <taxon>Dikarya</taxon>
        <taxon>Basidiomycota</taxon>
        <taxon>Agaricomycotina</taxon>
        <taxon>Agaricomycetes</taxon>
        <taxon>Auriculariales</taxon>
        <taxon>Exidiaceae</taxon>
        <taxon>Exidia</taxon>
    </lineage>
</organism>
<evidence type="ECO:0000313" key="4">
    <source>
        <dbReference type="EMBL" id="KZV93102.1"/>
    </source>
</evidence>
<dbReference type="InterPro" id="IPR015590">
    <property type="entry name" value="Aldehyde_DH_dom"/>
</dbReference>
<keyword evidence="2" id="KW-0520">NAD</keyword>
<dbReference type="InterPro" id="IPR016162">
    <property type="entry name" value="Ald_DH_N"/>
</dbReference>
<dbReference type="AlphaFoldDB" id="A0A165I9U3"/>
<keyword evidence="5" id="KW-1185">Reference proteome</keyword>
<dbReference type="STRING" id="1314781.A0A165I9U3"/>
<sequence>MATLNLLAEPVVPCFVAGKILATSKTYPLVDPHSGQHLYDVSAASVQDALSAVEAASTALPAWKATSLMERRAIFLRAATILRERTAELAELEFRETTSSGGWSGFEMGLALEVYAIEELAAASTALRGEIAPSHAGQRAYLTRVPYGVVFAMAPWNAPMTLGTRSVANPIMAGNTCVLKTSEFSPKVHTSIAQIFLEAGLPAGVLNVVHVDPKDAPAVAEAVIAHPAVRKVNFTGSTRVGRIIAEMCGRHLKPSTLELGGAAPFVVLADADLDFAANAALFGGFFHSGQVCMSTNTVIVHESVAESFCQRLQAHLPTMKAEANSPALRGVFSTTSAQRLDTLVDDALDKGAKILTGTRHVENNLVQPLVLTGINKDMRIFHEEIFGPIITVVTFKTEEEAIATANATEYGLAAAVYGKDTSNAYKIASQIEAGMVHINGATIHDAQQMPHGGVKSSGWGRFNGLEGSPFCLPCRSPPISDISFSGLKEFTQIKTITINDPHKFPV</sequence>
<feature type="domain" description="Aldehyde dehydrogenase" evidence="3">
    <location>
        <begin position="23"/>
        <end position="468"/>
    </location>
</feature>
<dbReference type="OrthoDB" id="310895at2759"/>
<accession>A0A165I9U3</accession>
<dbReference type="InterPro" id="IPR016163">
    <property type="entry name" value="Ald_DH_C"/>
</dbReference>
<dbReference type="InParanoid" id="A0A165I9U3"/>
<proteinExistence type="inferred from homology"/>
<protein>
    <submittedName>
        <fullName evidence="4">Aldehyde dehydrogenase</fullName>
    </submittedName>
</protein>
<dbReference type="InterPro" id="IPR016161">
    <property type="entry name" value="Ald_DH/histidinol_DH"/>
</dbReference>
<evidence type="ECO:0000256" key="2">
    <source>
        <dbReference type="ARBA" id="ARBA00023027"/>
    </source>
</evidence>
<dbReference type="GO" id="GO:0016620">
    <property type="term" value="F:oxidoreductase activity, acting on the aldehyde or oxo group of donors, NAD or NADP as acceptor"/>
    <property type="evidence" value="ECO:0007669"/>
    <property type="project" value="InterPro"/>
</dbReference>
<dbReference type="EMBL" id="KV425995">
    <property type="protein sequence ID" value="KZV93102.1"/>
    <property type="molecule type" value="Genomic_DNA"/>
</dbReference>
<dbReference type="Gene3D" id="3.40.309.10">
    <property type="entry name" value="Aldehyde Dehydrogenase, Chain A, domain 2"/>
    <property type="match status" value="1"/>
</dbReference>
<dbReference type="SUPFAM" id="SSF53720">
    <property type="entry name" value="ALDH-like"/>
    <property type="match status" value="1"/>
</dbReference>
<evidence type="ECO:0000313" key="5">
    <source>
        <dbReference type="Proteomes" id="UP000077266"/>
    </source>
</evidence>
<dbReference type="PANTHER" id="PTHR42986:SF1">
    <property type="entry name" value="BENZALDEHYDE DEHYDROGENASE YFMT"/>
    <property type="match status" value="1"/>
</dbReference>
<name>A0A165I9U3_EXIGL</name>
<dbReference type="Gene3D" id="3.40.605.10">
    <property type="entry name" value="Aldehyde Dehydrogenase, Chain A, domain 1"/>
    <property type="match status" value="1"/>
</dbReference>
<comment type="similarity">
    <text evidence="1">Belongs to the aldehyde dehydrogenase family.</text>
</comment>
<dbReference type="Proteomes" id="UP000077266">
    <property type="component" value="Unassembled WGS sequence"/>
</dbReference>
<reference evidence="4 5" key="1">
    <citation type="journal article" date="2016" name="Mol. Biol. Evol.">
        <title>Comparative Genomics of Early-Diverging Mushroom-Forming Fungi Provides Insights into the Origins of Lignocellulose Decay Capabilities.</title>
        <authorList>
            <person name="Nagy L.G."/>
            <person name="Riley R."/>
            <person name="Tritt A."/>
            <person name="Adam C."/>
            <person name="Daum C."/>
            <person name="Floudas D."/>
            <person name="Sun H."/>
            <person name="Yadav J.S."/>
            <person name="Pangilinan J."/>
            <person name="Larsson K.H."/>
            <person name="Matsuura K."/>
            <person name="Barry K."/>
            <person name="Labutti K."/>
            <person name="Kuo R."/>
            <person name="Ohm R.A."/>
            <person name="Bhattacharya S.S."/>
            <person name="Shirouzu T."/>
            <person name="Yoshinaga Y."/>
            <person name="Martin F.M."/>
            <person name="Grigoriev I.V."/>
            <person name="Hibbett D.S."/>
        </authorList>
    </citation>
    <scope>NUCLEOTIDE SEQUENCE [LARGE SCALE GENOMIC DNA]</scope>
    <source>
        <strain evidence="4 5">HHB12029</strain>
    </source>
</reference>
<evidence type="ECO:0000256" key="1">
    <source>
        <dbReference type="ARBA" id="ARBA00009986"/>
    </source>
</evidence>